<gene>
    <name evidence="1" type="ORF">MENTE1834_LOCUS15562</name>
</gene>
<name>A0ACB0YS97_MELEN</name>
<proteinExistence type="predicted"/>
<organism evidence="1 2">
    <name type="scientific">Meloidogyne enterolobii</name>
    <name type="common">Root-knot nematode worm</name>
    <name type="synonym">Meloidogyne mayaguensis</name>
    <dbReference type="NCBI Taxonomy" id="390850"/>
    <lineage>
        <taxon>Eukaryota</taxon>
        <taxon>Metazoa</taxon>
        <taxon>Ecdysozoa</taxon>
        <taxon>Nematoda</taxon>
        <taxon>Chromadorea</taxon>
        <taxon>Rhabditida</taxon>
        <taxon>Tylenchina</taxon>
        <taxon>Tylenchomorpha</taxon>
        <taxon>Tylenchoidea</taxon>
        <taxon>Meloidogynidae</taxon>
        <taxon>Meloidogyninae</taxon>
        <taxon>Meloidogyne</taxon>
    </lineage>
</organism>
<keyword evidence="2" id="KW-1185">Reference proteome</keyword>
<dbReference type="Proteomes" id="UP001497535">
    <property type="component" value="Unassembled WGS sequence"/>
</dbReference>
<sequence>MLVENDQIDYRFLTIINNTIQIHLVVTMEKNLVILLKNNYSVEEVL</sequence>
<accession>A0ACB0YS97</accession>
<comment type="caution">
    <text evidence="1">The sequence shown here is derived from an EMBL/GenBank/DDBJ whole genome shotgun (WGS) entry which is preliminary data.</text>
</comment>
<dbReference type="EMBL" id="CAVMJV010000017">
    <property type="protein sequence ID" value="CAK5058891.1"/>
    <property type="molecule type" value="Genomic_DNA"/>
</dbReference>
<reference evidence="1" key="1">
    <citation type="submission" date="2023-11" db="EMBL/GenBank/DDBJ databases">
        <authorList>
            <person name="Poullet M."/>
        </authorList>
    </citation>
    <scope>NUCLEOTIDE SEQUENCE</scope>
    <source>
        <strain evidence="1">E1834</strain>
    </source>
</reference>
<protein>
    <submittedName>
        <fullName evidence="1">Uncharacterized protein</fullName>
    </submittedName>
</protein>
<evidence type="ECO:0000313" key="2">
    <source>
        <dbReference type="Proteomes" id="UP001497535"/>
    </source>
</evidence>
<evidence type="ECO:0000313" key="1">
    <source>
        <dbReference type="EMBL" id="CAK5058891.1"/>
    </source>
</evidence>